<dbReference type="GO" id="GO:0003924">
    <property type="term" value="F:GTPase activity"/>
    <property type="evidence" value="ECO:0007669"/>
    <property type="project" value="InterPro"/>
</dbReference>
<dbReference type="PANTHER" id="PTHR43261:SF1">
    <property type="entry name" value="RIBOSOME-RELEASING FACTOR 2, MITOCHONDRIAL"/>
    <property type="match status" value="1"/>
</dbReference>
<dbReference type="GO" id="GO:0005525">
    <property type="term" value="F:GTP binding"/>
    <property type="evidence" value="ECO:0007669"/>
    <property type="project" value="UniProtKB-KW"/>
</dbReference>
<reference evidence="6 7" key="1">
    <citation type="journal article" date="2014" name="Int. J. Syst. Evol. Microbiol.">
        <title>Complete genome sequence of Corynebacterium casei LMG S-19264T (=DSM 44701T), isolated from a smear-ripened cheese.</title>
        <authorList>
            <consortium name="US DOE Joint Genome Institute (JGI-PGF)"/>
            <person name="Walter F."/>
            <person name="Albersmeier A."/>
            <person name="Kalinowski J."/>
            <person name="Ruckert C."/>
        </authorList>
    </citation>
    <scope>NUCLEOTIDE SEQUENCE [LARGE SCALE GENOMIC DNA]</scope>
    <source>
        <strain evidence="6 7">CGMCC 4.7111</strain>
    </source>
</reference>
<sequence>MHMLNLGILAHVDAGKTSLTERLLHSVGVIDEIGSVDDGNTQTDSLALERQRGITIKSAVVSFAIDDITVNLIDTPGHPDFIAEVERVLSVLDGAVLVVSAVEGVQAQTRVLMRTLQRLRIPTLVFVNKIDRCGARYDRVLEGISTRLTPAIVPMGGVADPGTRDARFTPFDDAGLQALVLDLLAEHDDELLAAYVEGRVSYDRLRAALVRGTREALVHPVFFGSAMTGAGIAELICGVEELLPSAEGDADGPVSGTVFKVERGPAGEKIAYARLFAGTLRTRDRLTFRDGEEGKVTAISVFDQGSAAREEAVVAGRIGKLWGLNDIRIGDILGVSRKSTADEHYFSPPTLETVVVPRRSADKGALHLALTQLAEQDPLINLRHDEVRKEISVSLYGEVQKEVIQATLADEFGVAVVFRETTPLCIERPLGTGAAVEFNKKDPNPFLATVGLRIDPAPVDSGVEFRLEVELGAMPYAFFKAVEDTVKETLGQGIHGWQVTDCTVTMTHSGYSPRQSHAHQGFDKSMSSTGADFRGLTPLVVMSALREAGSQVYEPMHRFRLEAPADTLAAVLPVLAHQRAVPQTTEIRGASCVLEGVVPVAEVHELERQLPGLTRGEGELECAFDHYAPVVRGEIPDRPRTDLNPLDRKEYLLNVTRRVGS</sequence>
<dbReference type="SMART" id="SM00889">
    <property type="entry name" value="EFG_IV"/>
    <property type="match status" value="1"/>
</dbReference>
<dbReference type="InterPro" id="IPR020568">
    <property type="entry name" value="Ribosomal_Su5_D2-typ_SF"/>
</dbReference>
<protein>
    <submittedName>
        <fullName evidence="6">Tetracycline resistance protein, tetM/tetO subfamily</fullName>
    </submittedName>
</protein>
<dbReference type="Pfam" id="PF14492">
    <property type="entry name" value="EFG_III"/>
    <property type="match status" value="1"/>
</dbReference>
<dbReference type="SUPFAM" id="SSF52540">
    <property type="entry name" value="P-loop containing nucleoside triphosphate hydrolases"/>
    <property type="match status" value="1"/>
</dbReference>
<dbReference type="Gene3D" id="3.30.70.870">
    <property type="entry name" value="Elongation Factor G (Translational Gtpase), domain 3"/>
    <property type="match status" value="1"/>
</dbReference>
<dbReference type="GO" id="GO:0046677">
    <property type="term" value="P:response to antibiotic"/>
    <property type="evidence" value="ECO:0007669"/>
    <property type="project" value="UniProtKB-KW"/>
</dbReference>
<dbReference type="PANTHER" id="PTHR43261">
    <property type="entry name" value="TRANSLATION ELONGATION FACTOR G-RELATED"/>
    <property type="match status" value="1"/>
</dbReference>
<dbReference type="SUPFAM" id="SSF50447">
    <property type="entry name" value="Translation proteins"/>
    <property type="match status" value="1"/>
</dbReference>
<dbReference type="InterPro" id="IPR014721">
    <property type="entry name" value="Ribsml_uS5_D2-typ_fold_subgr"/>
</dbReference>
<dbReference type="Pfam" id="PF00679">
    <property type="entry name" value="EFG_C"/>
    <property type="match status" value="1"/>
</dbReference>
<dbReference type="Proteomes" id="UP000600365">
    <property type="component" value="Unassembled WGS sequence"/>
</dbReference>
<dbReference type="EMBL" id="BMMM01000005">
    <property type="protein sequence ID" value="GGN63351.1"/>
    <property type="molecule type" value="Genomic_DNA"/>
</dbReference>
<dbReference type="PROSITE" id="PS00301">
    <property type="entry name" value="G_TR_1"/>
    <property type="match status" value="1"/>
</dbReference>
<dbReference type="InterPro" id="IPR027417">
    <property type="entry name" value="P-loop_NTPase"/>
</dbReference>
<proteinExistence type="predicted"/>
<gene>
    <name evidence="6" type="ORF">GCM10011579_031580</name>
</gene>
<dbReference type="GO" id="GO:0032790">
    <property type="term" value="P:ribosome disassembly"/>
    <property type="evidence" value="ECO:0007669"/>
    <property type="project" value="TreeGrafter"/>
</dbReference>
<evidence type="ECO:0000256" key="3">
    <source>
        <dbReference type="ARBA" id="ARBA00023134"/>
    </source>
</evidence>
<dbReference type="InterPro" id="IPR005225">
    <property type="entry name" value="Small_GTP-bd"/>
</dbReference>
<dbReference type="CDD" id="cd03711">
    <property type="entry name" value="Tet_C"/>
    <property type="match status" value="1"/>
</dbReference>
<dbReference type="PRINTS" id="PR01037">
    <property type="entry name" value="TCRTETOQM"/>
</dbReference>
<accession>A0A917Y1X0</accession>
<dbReference type="Gene3D" id="2.40.30.10">
    <property type="entry name" value="Translation factors"/>
    <property type="match status" value="1"/>
</dbReference>
<evidence type="ECO:0000256" key="4">
    <source>
        <dbReference type="ARBA" id="ARBA00023251"/>
    </source>
</evidence>
<dbReference type="InterPro" id="IPR009000">
    <property type="entry name" value="Transl_B-barrel_sf"/>
</dbReference>
<dbReference type="InterPro" id="IPR000795">
    <property type="entry name" value="T_Tr_GTP-bd_dom"/>
</dbReference>
<comment type="caution">
    <text evidence="6">The sequence shown here is derived from an EMBL/GenBank/DDBJ whole genome shotgun (WGS) entry which is preliminary data.</text>
</comment>
<dbReference type="Pfam" id="PF03764">
    <property type="entry name" value="EFG_IV"/>
    <property type="match status" value="1"/>
</dbReference>
<dbReference type="RefSeq" id="WP_189186633.1">
    <property type="nucleotide sequence ID" value="NZ_BMMM01000005.1"/>
</dbReference>
<organism evidence="6 7">
    <name type="scientific">Streptomyces albiflavescens</name>
    <dbReference type="NCBI Taxonomy" id="1623582"/>
    <lineage>
        <taxon>Bacteria</taxon>
        <taxon>Bacillati</taxon>
        <taxon>Actinomycetota</taxon>
        <taxon>Actinomycetes</taxon>
        <taxon>Kitasatosporales</taxon>
        <taxon>Streptomycetaceae</taxon>
        <taxon>Streptomyces</taxon>
    </lineage>
</organism>
<evidence type="ECO:0000313" key="7">
    <source>
        <dbReference type="Proteomes" id="UP000600365"/>
    </source>
</evidence>
<keyword evidence="4" id="KW-0046">Antibiotic resistance</keyword>
<dbReference type="InterPro" id="IPR035647">
    <property type="entry name" value="EFG_III/V"/>
</dbReference>
<keyword evidence="1" id="KW-0547">Nucleotide-binding</keyword>
<dbReference type="Gene3D" id="3.40.50.300">
    <property type="entry name" value="P-loop containing nucleotide triphosphate hydrolases"/>
    <property type="match status" value="1"/>
</dbReference>
<dbReference type="InterPro" id="IPR005517">
    <property type="entry name" value="Transl_elong_EFG/EF2_IV"/>
</dbReference>
<dbReference type="CDD" id="cd03690">
    <property type="entry name" value="Tet_II"/>
    <property type="match status" value="1"/>
</dbReference>
<dbReference type="FunFam" id="3.40.50.300:FF:002549">
    <property type="entry name" value="Tetracycline resistance protein, GTP-binding elongation family"/>
    <property type="match status" value="1"/>
</dbReference>
<dbReference type="InterPro" id="IPR035650">
    <property type="entry name" value="Tet_C"/>
</dbReference>
<name>A0A917Y1X0_9ACTN</name>
<dbReference type="CDD" id="cd04168">
    <property type="entry name" value="TetM_like"/>
    <property type="match status" value="1"/>
</dbReference>
<dbReference type="InterPro" id="IPR041095">
    <property type="entry name" value="EFG_II"/>
</dbReference>
<dbReference type="SMART" id="SM00838">
    <property type="entry name" value="EFG_C"/>
    <property type="match status" value="1"/>
</dbReference>
<dbReference type="PROSITE" id="PS51722">
    <property type="entry name" value="G_TR_2"/>
    <property type="match status" value="1"/>
</dbReference>
<evidence type="ECO:0000313" key="6">
    <source>
        <dbReference type="EMBL" id="GGN63351.1"/>
    </source>
</evidence>
<dbReference type="PRINTS" id="PR00315">
    <property type="entry name" value="ELONGATNFCT"/>
</dbReference>
<keyword evidence="2" id="KW-0648">Protein biosynthesis</keyword>
<dbReference type="Pfam" id="PF00009">
    <property type="entry name" value="GTP_EFTU"/>
    <property type="match status" value="1"/>
</dbReference>
<evidence type="ECO:0000256" key="1">
    <source>
        <dbReference type="ARBA" id="ARBA00022741"/>
    </source>
</evidence>
<keyword evidence="7" id="KW-1185">Reference proteome</keyword>
<evidence type="ECO:0000259" key="5">
    <source>
        <dbReference type="PROSITE" id="PS51722"/>
    </source>
</evidence>
<dbReference type="Gene3D" id="3.30.230.10">
    <property type="match status" value="1"/>
</dbReference>
<evidence type="ECO:0000256" key="2">
    <source>
        <dbReference type="ARBA" id="ARBA00022917"/>
    </source>
</evidence>
<dbReference type="AlphaFoldDB" id="A0A917Y1X0"/>
<dbReference type="InterPro" id="IPR031157">
    <property type="entry name" value="G_TR_CS"/>
</dbReference>
<dbReference type="CDD" id="cd01684">
    <property type="entry name" value="Tet_like_IV"/>
    <property type="match status" value="1"/>
</dbReference>
<feature type="domain" description="Tr-type G" evidence="5">
    <location>
        <begin position="1"/>
        <end position="247"/>
    </location>
</feature>
<dbReference type="SUPFAM" id="SSF54980">
    <property type="entry name" value="EF-G C-terminal domain-like"/>
    <property type="match status" value="2"/>
</dbReference>
<dbReference type="InterPro" id="IPR000640">
    <property type="entry name" value="EFG_V-like"/>
</dbReference>
<keyword evidence="3" id="KW-0342">GTP-binding</keyword>
<dbReference type="GO" id="GO:0006412">
    <property type="term" value="P:translation"/>
    <property type="evidence" value="ECO:0007669"/>
    <property type="project" value="UniProtKB-KW"/>
</dbReference>
<dbReference type="NCBIfam" id="TIGR00231">
    <property type="entry name" value="small_GTP"/>
    <property type="match status" value="1"/>
</dbReference>
<dbReference type="SUPFAM" id="SSF54211">
    <property type="entry name" value="Ribosomal protein S5 domain 2-like"/>
    <property type="match status" value="1"/>
</dbReference>